<evidence type="ECO:0000256" key="3">
    <source>
        <dbReference type="ARBA" id="ARBA00023274"/>
    </source>
</evidence>
<dbReference type="GO" id="GO:0003735">
    <property type="term" value="F:structural constituent of ribosome"/>
    <property type="evidence" value="ECO:0007669"/>
    <property type="project" value="InterPro"/>
</dbReference>
<comment type="similarity">
    <text evidence="1">Belongs to the universal ribosomal protein uS8 family.</text>
</comment>
<dbReference type="EMBL" id="MK085999">
    <property type="protein sequence ID" value="QBX98512.1"/>
    <property type="molecule type" value="Genomic_DNA"/>
</dbReference>
<name>A0A4D6C495_9CHLO</name>
<dbReference type="AlphaFoldDB" id="A0A4D6C495"/>
<dbReference type="GO" id="GO:0005737">
    <property type="term" value="C:cytoplasm"/>
    <property type="evidence" value="ECO:0007669"/>
    <property type="project" value="UniProtKB-ARBA"/>
</dbReference>
<dbReference type="PANTHER" id="PTHR11758">
    <property type="entry name" value="40S RIBOSOMAL PROTEIN S15A"/>
    <property type="match status" value="1"/>
</dbReference>
<dbReference type="GO" id="GO:1990904">
    <property type="term" value="C:ribonucleoprotein complex"/>
    <property type="evidence" value="ECO:0007669"/>
    <property type="project" value="UniProtKB-KW"/>
</dbReference>
<dbReference type="Pfam" id="PF00410">
    <property type="entry name" value="Ribosomal_S8"/>
    <property type="match status" value="1"/>
</dbReference>
<evidence type="ECO:0000256" key="1">
    <source>
        <dbReference type="ARBA" id="ARBA00006471"/>
    </source>
</evidence>
<keyword evidence="4" id="KW-0496">Mitochondrion</keyword>
<evidence type="ECO:0000313" key="4">
    <source>
        <dbReference type="EMBL" id="QBX98512.1"/>
    </source>
</evidence>
<accession>A0A4D6C495</accession>
<geneLocation type="mitochondrion" evidence="4"/>
<keyword evidence="3" id="KW-0687">Ribonucleoprotein</keyword>
<reference evidence="4" key="1">
    <citation type="journal article" date="2019" name="Genome Biol. Evol.">
        <title>Tracing the Evolution of the Plastome and Mitogenome in the Chloropicophyceae Uncovered Convergent tRNA Gene Losses and a Variant Plastid Genetic Code.</title>
        <authorList>
            <person name="Turmel M."/>
            <person name="Dos Santos A.L."/>
            <person name="Otis C."/>
            <person name="Sergerie R."/>
            <person name="Lemieux C."/>
        </authorList>
    </citation>
    <scope>NUCLEOTIDE SEQUENCE</scope>
</reference>
<dbReference type="SUPFAM" id="SSF56047">
    <property type="entry name" value="Ribosomal protein S8"/>
    <property type="match status" value="1"/>
</dbReference>
<dbReference type="Gene3D" id="3.30.1490.10">
    <property type="match status" value="1"/>
</dbReference>
<sequence length="121" mass="13617">MSVKSNLFSTLQNASQKSKLYVYVDASKYAYRFLKLLATQGIIKGFSREDLQYKVDLKKILISIKMHSRPGKQVYTKSKHIPVCKNGLGFYVLSTKDGLYTDNQARSLNLGGELVCMISIA</sequence>
<dbReference type="InterPro" id="IPR035987">
    <property type="entry name" value="Ribosomal_uS8_sf"/>
</dbReference>
<dbReference type="GO" id="GO:0005840">
    <property type="term" value="C:ribosome"/>
    <property type="evidence" value="ECO:0007669"/>
    <property type="project" value="UniProtKB-KW"/>
</dbReference>
<keyword evidence="2 4" id="KW-0689">Ribosomal protein</keyword>
<dbReference type="GO" id="GO:0006412">
    <property type="term" value="P:translation"/>
    <property type="evidence" value="ECO:0007669"/>
    <property type="project" value="InterPro"/>
</dbReference>
<dbReference type="InterPro" id="IPR000630">
    <property type="entry name" value="Ribosomal_uS8"/>
</dbReference>
<proteinExistence type="inferred from homology"/>
<dbReference type="FunFam" id="3.30.1490.10:FF:000001">
    <property type="entry name" value="30S ribosomal protein S8"/>
    <property type="match status" value="1"/>
</dbReference>
<evidence type="ECO:0000256" key="2">
    <source>
        <dbReference type="ARBA" id="ARBA00022980"/>
    </source>
</evidence>
<protein>
    <submittedName>
        <fullName evidence="4">Ribosomal protein S8</fullName>
    </submittedName>
</protein>
<organism evidence="4">
    <name type="scientific">Chloroparvula sp. RCC696</name>
    <dbReference type="NCBI Taxonomy" id="2565275"/>
    <lineage>
        <taxon>Eukaryota</taxon>
        <taxon>Viridiplantae</taxon>
        <taxon>Chlorophyta</taxon>
        <taxon>Chloropicophyceae</taxon>
        <taxon>Chloropicales</taxon>
        <taxon>Chloropicaceae</taxon>
        <taxon>Chloroparvula</taxon>
    </lineage>
</organism>
<gene>
    <name evidence="4" type="primary">rps8</name>
</gene>